<proteinExistence type="predicted"/>
<reference evidence="1 2" key="1">
    <citation type="submission" date="2020-03" db="EMBL/GenBank/DDBJ databases">
        <title>Whole genome shotgun sequence of Phytohabitans suffuscus NBRC 105367.</title>
        <authorList>
            <person name="Komaki H."/>
            <person name="Tamura T."/>
        </authorList>
    </citation>
    <scope>NUCLEOTIDE SEQUENCE [LARGE SCALE GENOMIC DNA]</scope>
    <source>
        <strain evidence="1 2">NBRC 105367</strain>
    </source>
</reference>
<dbReference type="AlphaFoldDB" id="A0A6F8YIE5"/>
<keyword evidence="2" id="KW-1185">Reference proteome</keyword>
<accession>A0A6F8YIE5</accession>
<sequence>MTTHVLPPVRCGDLLQLRDEDYLFGRGDIWLRVLTVYEIRTVRGKPWIFLRGRTIWAPRAAKPEHDVLVKSEAMLTSRRRSS</sequence>
<evidence type="ECO:0000313" key="1">
    <source>
        <dbReference type="EMBL" id="BCB85850.1"/>
    </source>
</evidence>
<evidence type="ECO:0000313" key="2">
    <source>
        <dbReference type="Proteomes" id="UP000503011"/>
    </source>
</evidence>
<dbReference type="KEGG" id="psuu:Psuf_031630"/>
<gene>
    <name evidence="1" type="ORF">Psuf_031630</name>
</gene>
<dbReference type="EMBL" id="AP022871">
    <property type="protein sequence ID" value="BCB85850.1"/>
    <property type="molecule type" value="Genomic_DNA"/>
</dbReference>
<name>A0A6F8YIE5_9ACTN</name>
<dbReference type="RefSeq" id="WP_173157646.1">
    <property type="nucleotide sequence ID" value="NZ_AP022871.1"/>
</dbReference>
<protein>
    <submittedName>
        <fullName evidence="1">Uncharacterized protein</fullName>
    </submittedName>
</protein>
<dbReference type="Proteomes" id="UP000503011">
    <property type="component" value="Chromosome"/>
</dbReference>
<organism evidence="1 2">
    <name type="scientific">Phytohabitans suffuscus</name>
    <dbReference type="NCBI Taxonomy" id="624315"/>
    <lineage>
        <taxon>Bacteria</taxon>
        <taxon>Bacillati</taxon>
        <taxon>Actinomycetota</taxon>
        <taxon>Actinomycetes</taxon>
        <taxon>Micromonosporales</taxon>
        <taxon>Micromonosporaceae</taxon>
    </lineage>
</organism>
<reference evidence="1 2" key="2">
    <citation type="submission" date="2020-03" db="EMBL/GenBank/DDBJ databases">
        <authorList>
            <person name="Ichikawa N."/>
            <person name="Kimura A."/>
            <person name="Kitahashi Y."/>
            <person name="Uohara A."/>
        </authorList>
    </citation>
    <scope>NUCLEOTIDE SEQUENCE [LARGE SCALE GENOMIC DNA]</scope>
    <source>
        <strain evidence="1 2">NBRC 105367</strain>
    </source>
</reference>